<accession>A0ACC3NJE6</accession>
<organism evidence="1 2">
    <name type="scientific">Vermiconidia calcicola</name>
    <dbReference type="NCBI Taxonomy" id="1690605"/>
    <lineage>
        <taxon>Eukaryota</taxon>
        <taxon>Fungi</taxon>
        <taxon>Dikarya</taxon>
        <taxon>Ascomycota</taxon>
        <taxon>Pezizomycotina</taxon>
        <taxon>Dothideomycetes</taxon>
        <taxon>Dothideomycetidae</taxon>
        <taxon>Mycosphaerellales</taxon>
        <taxon>Extremaceae</taxon>
        <taxon>Vermiconidia</taxon>
    </lineage>
</organism>
<comment type="caution">
    <text evidence="1">The sequence shown here is derived from an EMBL/GenBank/DDBJ whole genome shotgun (WGS) entry which is preliminary data.</text>
</comment>
<keyword evidence="2" id="KW-1185">Reference proteome</keyword>
<reference evidence="1" key="1">
    <citation type="submission" date="2023-07" db="EMBL/GenBank/DDBJ databases">
        <title>Black Yeasts Isolated from many extreme environments.</title>
        <authorList>
            <person name="Coleine C."/>
            <person name="Stajich J.E."/>
            <person name="Selbmann L."/>
        </authorList>
    </citation>
    <scope>NUCLEOTIDE SEQUENCE</scope>
    <source>
        <strain evidence="1">CCFEE 5714</strain>
    </source>
</reference>
<evidence type="ECO:0000313" key="2">
    <source>
        <dbReference type="Proteomes" id="UP001281147"/>
    </source>
</evidence>
<gene>
    <name evidence="1" type="ORF">LTR37_005619</name>
</gene>
<proteinExistence type="predicted"/>
<name>A0ACC3NJE6_9PEZI</name>
<sequence>MAKLGGTRQGAIRAYLFGYFLCTSGFLFGYDTGIVGGVLTMASYERDFGYTDNTTVAAVMVSLQNAGAFLAATQVWNLSERFGRRKTIIVACSVFCIGVILQVVPSHSLACFYIGRFVAGLGLGSSTAVCPSYNAEMAPKEIRGKLGSGMQWLFALGVMISYWIDYGTAVGLPESSAQWQIPVGLQLVPAAVLGLGLIGCKESVRWLVKKDRIEEAWDSLTWIRADDGAEVKAEFEEIKAGLASELRASEGFKKKELLEPANRYRLLLAFGLFLGQQCTGMTALAYFAPQIFAVLVGDSVSQNLLITGLFGAEKFIMCGIYILFFSERFKRRPTFWIAPILMAVCFAIVCIVNETAYGDGTGPNARSAGIATVAMIFLTNSIYQFSWGPLPWPYTAEIFPSRIREIGTSVAVSTQWLFNFMFSLVTPYMVNAMGAYVFLFYAALDLIMSFMAFMFVKETQGRSIEEMETIFHSKAAFDVDAARKLGAGETVDEIKRHGSTAGKATGVDVFERPAQNSA</sequence>
<dbReference type="EMBL" id="JAUTXU010000035">
    <property type="protein sequence ID" value="KAK3717847.1"/>
    <property type="molecule type" value="Genomic_DNA"/>
</dbReference>
<evidence type="ECO:0000313" key="1">
    <source>
        <dbReference type="EMBL" id="KAK3717847.1"/>
    </source>
</evidence>
<dbReference type="Proteomes" id="UP001281147">
    <property type="component" value="Unassembled WGS sequence"/>
</dbReference>
<protein>
    <submittedName>
        <fullName evidence="1">Uncharacterized protein</fullName>
    </submittedName>
</protein>